<dbReference type="RefSeq" id="XP_018947998.2">
    <property type="nucleotide sequence ID" value="XM_019092453.2"/>
</dbReference>
<dbReference type="AlphaFoldDB" id="A0A9Q9V7P7"/>
<protein>
    <submittedName>
        <fullName evidence="2">Vegetative cell wall protein gp1-like</fullName>
    </submittedName>
</protein>
<feature type="region of interest" description="Disordered" evidence="1">
    <location>
        <begin position="29"/>
        <end position="198"/>
    </location>
</feature>
<accession>A0A9Q9V7P7</accession>
<gene>
    <name evidence="2" type="primary">LOC109076799</name>
</gene>
<name>A0A9Q9V7P7_CYPCA</name>
<feature type="compositionally biased region" description="Pro residues" evidence="1">
    <location>
        <begin position="172"/>
        <end position="184"/>
    </location>
</feature>
<sequence>MAQASPDPIVFTRVFVPLDLLEGDRRLENLRSRSGTPPPAVPKSSQLAVLESSQPAVPNSSPLANHVATPPAVPAPGKRLALPAPSECPPVPAPRKCFPDPQLSPGRAPDSAFSPGRAPDTSFSPGRAPDLQLHPRRAPDPQLRPGRAPAPELAPPELPPVPAPHKCLPERPQIPTPPEPPQEPAPTECPADPAPPEGRPGFLDFPKKICVGWGAYNELNCLLRHGSWSSLIRPCRLSFSPTCSCPASASRVHALPHRCYCYGAGCAFRGR</sequence>
<proteinExistence type="predicted"/>
<dbReference type="Proteomes" id="UP001155660">
    <property type="component" value="Chromosome B11"/>
</dbReference>
<evidence type="ECO:0000256" key="1">
    <source>
        <dbReference type="SAM" id="MobiDB-lite"/>
    </source>
</evidence>
<dbReference type="GeneID" id="109076799"/>
<organism evidence="2">
    <name type="scientific">Cyprinus carpio</name>
    <name type="common">Common carp</name>
    <dbReference type="NCBI Taxonomy" id="7962"/>
    <lineage>
        <taxon>Eukaryota</taxon>
        <taxon>Metazoa</taxon>
        <taxon>Chordata</taxon>
        <taxon>Craniata</taxon>
        <taxon>Vertebrata</taxon>
        <taxon>Euteleostomi</taxon>
        <taxon>Actinopterygii</taxon>
        <taxon>Neopterygii</taxon>
        <taxon>Teleostei</taxon>
        <taxon>Ostariophysi</taxon>
        <taxon>Cypriniformes</taxon>
        <taxon>Cyprinidae</taxon>
        <taxon>Cyprininae</taxon>
        <taxon>Cyprinus</taxon>
    </lineage>
</organism>
<dbReference type="KEGG" id="ccar:109076799"/>
<evidence type="ECO:0000313" key="2">
    <source>
        <dbReference type="RefSeq" id="XP_018947998.2"/>
    </source>
</evidence>
<feature type="compositionally biased region" description="Pro residues" evidence="1">
    <location>
        <begin position="152"/>
        <end position="163"/>
    </location>
</feature>
<feature type="compositionally biased region" description="Polar residues" evidence="1">
    <location>
        <begin position="43"/>
        <end position="63"/>
    </location>
</feature>
<reference evidence="2" key="1">
    <citation type="submission" date="2025-08" db="UniProtKB">
        <authorList>
            <consortium name="RefSeq"/>
        </authorList>
    </citation>
    <scope>IDENTIFICATION</scope>
    <source>
        <tissue evidence="2">Muscle</tissue>
    </source>
</reference>